<evidence type="ECO:0000313" key="2">
    <source>
        <dbReference type="EMBL" id="KAF2863375.1"/>
    </source>
</evidence>
<dbReference type="InterPro" id="IPR030217">
    <property type="entry name" value="NXF_fam"/>
</dbReference>
<keyword evidence="3" id="KW-1185">Reference proteome</keyword>
<gene>
    <name evidence="2" type="ORF">K470DRAFT_255080</name>
</gene>
<evidence type="ECO:0000313" key="3">
    <source>
        <dbReference type="Proteomes" id="UP000799421"/>
    </source>
</evidence>
<dbReference type="CDD" id="cd14342">
    <property type="entry name" value="UBA_TAP-C"/>
    <property type="match status" value="1"/>
</dbReference>
<organism evidence="2 3">
    <name type="scientific">Piedraia hortae CBS 480.64</name>
    <dbReference type="NCBI Taxonomy" id="1314780"/>
    <lineage>
        <taxon>Eukaryota</taxon>
        <taxon>Fungi</taxon>
        <taxon>Dikarya</taxon>
        <taxon>Ascomycota</taxon>
        <taxon>Pezizomycotina</taxon>
        <taxon>Dothideomycetes</taxon>
        <taxon>Dothideomycetidae</taxon>
        <taxon>Capnodiales</taxon>
        <taxon>Piedraiaceae</taxon>
        <taxon>Piedraia</taxon>
    </lineage>
</organism>
<dbReference type="Gene3D" id="3.80.10.10">
    <property type="entry name" value="Ribonuclease Inhibitor"/>
    <property type="match status" value="1"/>
</dbReference>
<dbReference type="SMART" id="SM00804">
    <property type="entry name" value="TAP_C"/>
    <property type="match status" value="1"/>
</dbReference>
<accession>A0A6A7C8R9</accession>
<dbReference type="InterPro" id="IPR005637">
    <property type="entry name" value="TAP_C_dom"/>
</dbReference>
<dbReference type="GO" id="GO:0016973">
    <property type="term" value="P:poly(A)+ mRNA export from nucleus"/>
    <property type="evidence" value="ECO:0007669"/>
    <property type="project" value="TreeGrafter"/>
</dbReference>
<dbReference type="Pfam" id="PF24048">
    <property type="entry name" value="LRR_NXF1-5"/>
    <property type="match status" value="1"/>
</dbReference>
<dbReference type="Gene3D" id="1.10.8.10">
    <property type="entry name" value="DNA helicase RuvA subunit, C-terminal domain"/>
    <property type="match status" value="1"/>
</dbReference>
<dbReference type="InterPro" id="IPR057125">
    <property type="entry name" value="NXF1/2/3/5-like_LRR"/>
</dbReference>
<dbReference type="SUPFAM" id="SSF46934">
    <property type="entry name" value="UBA-like"/>
    <property type="match status" value="1"/>
</dbReference>
<dbReference type="PROSITE" id="PS51281">
    <property type="entry name" value="TAP_C"/>
    <property type="match status" value="1"/>
</dbReference>
<dbReference type="EMBL" id="MU005961">
    <property type="protein sequence ID" value="KAF2863375.1"/>
    <property type="molecule type" value="Genomic_DNA"/>
</dbReference>
<reference evidence="2" key="1">
    <citation type="journal article" date="2020" name="Stud. Mycol.">
        <title>101 Dothideomycetes genomes: a test case for predicting lifestyles and emergence of pathogens.</title>
        <authorList>
            <person name="Haridas S."/>
            <person name="Albert R."/>
            <person name="Binder M."/>
            <person name="Bloem J."/>
            <person name="Labutti K."/>
            <person name="Salamov A."/>
            <person name="Andreopoulos B."/>
            <person name="Baker S."/>
            <person name="Barry K."/>
            <person name="Bills G."/>
            <person name="Bluhm B."/>
            <person name="Cannon C."/>
            <person name="Castanera R."/>
            <person name="Culley D."/>
            <person name="Daum C."/>
            <person name="Ezra D."/>
            <person name="Gonzalez J."/>
            <person name="Henrissat B."/>
            <person name="Kuo A."/>
            <person name="Liang C."/>
            <person name="Lipzen A."/>
            <person name="Lutzoni F."/>
            <person name="Magnuson J."/>
            <person name="Mondo S."/>
            <person name="Nolan M."/>
            <person name="Ohm R."/>
            <person name="Pangilinan J."/>
            <person name="Park H.-J."/>
            <person name="Ramirez L."/>
            <person name="Alfaro M."/>
            <person name="Sun H."/>
            <person name="Tritt A."/>
            <person name="Yoshinaga Y."/>
            <person name="Zwiers L.-H."/>
            <person name="Turgeon B."/>
            <person name="Goodwin S."/>
            <person name="Spatafora J."/>
            <person name="Crous P."/>
            <person name="Grigoriev I."/>
        </authorList>
    </citation>
    <scope>NUCLEOTIDE SEQUENCE</scope>
    <source>
        <strain evidence="2">CBS 480.64</strain>
    </source>
</reference>
<dbReference type="Proteomes" id="UP000799421">
    <property type="component" value="Unassembled WGS sequence"/>
</dbReference>
<dbReference type="InterPro" id="IPR032675">
    <property type="entry name" value="LRR_dom_sf"/>
</dbReference>
<dbReference type="GO" id="GO:0003723">
    <property type="term" value="F:RNA binding"/>
    <property type="evidence" value="ECO:0007669"/>
    <property type="project" value="TreeGrafter"/>
</dbReference>
<dbReference type="PANTHER" id="PTHR10662">
    <property type="entry name" value="NUCLEAR RNA EXPORT FACTOR"/>
    <property type="match status" value="1"/>
</dbReference>
<dbReference type="AlphaFoldDB" id="A0A6A7C8R9"/>
<dbReference type="InterPro" id="IPR001611">
    <property type="entry name" value="Leu-rich_rpt"/>
</dbReference>
<feature type="domain" description="TAP-C" evidence="1">
    <location>
        <begin position="215"/>
        <end position="268"/>
    </location>
</feature>
<dbReference type="PROSITE" id="PS51450">
    <property type="entry name" value="LRR"/>
    <property type="match status" value="1"/>
</dbReference>
<name>A0A6A7C8R9_9PEZI</name>
<protein>
    <recommendedName>
        <fullName evidence="1">TAP-C domain-containing protein</fullName>
    </recommendedName>
</protein>
<dbReference type="Pfam" id="PF03943">
    <property type="entry name" value="TAP_C"/>
    <property type="match status" value="1"/>
</dbReference>
<dbReference type="InterPro" id="IPR009060">
    <property type="entry name" value="UBA-like_sf"/>
</dbReference>
<evidence type="ECO:0000259" key="1">
    <source>
        <dbReference type="PROSITE" id="PS51281"/>
    </source>
</evidence>
<proteinExistence type="predicted"/>
<dbReference type="SUPFAM" id="SSF52058">
    <property type="entry name" value="L domain-like"/>
    <property type="match status" value="1"/>
</dbReference>
<dbReference type="PANTHER" id="PTHR10662:SF22">
    <property type="entry name" value="NUCLEAR RNA EXPORT FACTOR 1"/>
    <property type="match status" value="1"/>
</dbReference>
<dbReference type="GO" id="GO:0005634">
    <property type="term" value="C:nucleus"/>
    <property type="evidence" value="ECO:0007669"/>
    <property type="project" value="InterPro"/>
</dbReference>
<sequence>MVIKVASSDANAFARLDRYQWAGVVVRIARLDAPASSIVQTAAQADAENTKRMLLSVLERRYEFKSKFLDLSALRADEELQKQDIFAKTSTTHKFFPAMMRVLELSFDSKTARDEAVSSVSLANNDLTDVSLVTSLSQTLPKLVNLDLSGNKFENISALGNWRRCFPDLSHLIVTGNPMESKDPEYWKTAMNWWPKLRFLNGLPVRDDQGMSLAVMPYELMAQLSVKTNMVPSYSRLCLEQTNWDLEKALDAFHNVKHTLPGEAFTST</sequence>
<dbReference type="OrthoDB" id="25872at2759"/>